<gene>
    <name evidence="3" type="ORF">JMJ35_001890</name>
</gene>
<protein>
    <recommendedName>
        <fullName evidence="2">C2H2-type domain-containing protein</fullName>
    </recommendedName>
</protein>
<accession>A0AA39R9C3</accession>
<feature type="domain" description="C2H2-type" evidence="2">
    <location>
        <begin position="453"/>
        <end position="483"/>
    </location>
</feature>
<feature type="compositionally biased region" description="Low complexity" evidence="1">
    <location>
        <begin position="488"/>
        <end position="498"/>
    </location>
</feature>
<name>A0AA39R9C3_9LECA</name>
<evidence type="ECO:0000313" key="3">
    <source>
        <dbReference type="EMBL" id="KAK0515856.1"/>
    </source>
</evidence>
<feature type="region of interest" description="Disordered" evidence="1">
    <location>
        <begin position="1"/>
        <end position="69"/>
    </location>
</feature>
<dbReference type="GO" id="GO:0006357">
    <property type="term" value="P:regulation of transcription by RNA polymerase II"/>
    <property type="evidence" value="ECO:0007669"/>
    <property type="project" value="TreeGrafter"/>
</dbReference>
<comment type="caution">
    <text evidence="3">The sequence shown here is derived from an EMBL/GenBank/DDBJ whole genome shotgun (WGS) entry which is preliminary data.</text>
</comment>
<dbReference type="Pfam" id="PF26177">
    <property type="entry name" value="zf_C2H2_17_1st"/>
    <property type="match status" value="1"/>
</dbReference>
<feature type="compositionally biased region" description="Polar residues" evidence="1">
    <location>
        <begin position="9"/>
        <end position="25"/>
    </location>
</feature>
<dbReference type="PANTHER" id="PTHR46179">
    <property type="entry name" value="ZINC FINGER PROTEIN"/>
    <property type="match status" value="1"/>
</dbReference>
<dbReference type="SMART" id="SM00355">
    <property type="entry name" value="ZnF_C2H2"/>
    <property type="match status" value="2"/>
</dbReference>
<feature type="region of interest" description="Disordered" evidence="1">
    <location>
        <begin position="484"/>
        <end position="535"/>
    </location>
</feature>
<dbReference type="InterPro" id="IPR059095">
    <property type="entry name" value="Znf_C2H2_17_2nd"/>
</dbReference>
<dbReference type="Proteomes" id="UP001166286">
    <property type="component" value="Unassembled WGS sequence"/>
</dbReference>
<reference evidence="3" key="1">
    <citation type="submission" date="2023-03" db="EMBL/GenBank/DDBJ databases">
        <title>Complete genome of Cladonia borealis.</title>
        <authorList>
            <person name="Park H."/>
        </authorList>
    </citation>
    <scope>NUCLEOTIDE SEQUENCE</scope>
    <source>
        <strain evidence="3">ANT050790</strain>
    </source>
</reference>
<evidence type="ECO:0000313" key="4">
    <source>
        <dbReference type="Proteomes" id="UP001166286"/>
    </source>
</evidence>
<organism evidence="3 4">
    <name type="scientific">Cladonia borealis</name>
    <dbReference type="NCBI Taxonomy" id="184061"/>
    <lineage>
        <taxon>Eukaryota</taxon>
        <taxon>Fungi</taxon>
        <taxon>Dikarya</taxon>
        <taxon>Ascomycota</taxon>
        <taxon>Pezizomycotina</taxon>
        <taxon>Lecanoromycetes</taxon>
        <taxon>OSLEUM clade</taxon>
        <taxon>Lecanoromycetidae</taxon>
        <taxon>Lecanorales</taxon>
        <taxon>Lecanorineae</taxon>
        <taxon>Cladoniaceae</taxon>
        <taxon>Cladonia</taxon>
    </lineage>
</organism>
<dbReference type="InterPro" id="IPR013087">
    <property type="entry name" value="Znf_C2H2_type"/>
</dbReference>
<keyword evidence="4" id="KW-1185">Reference proteome</keyword>
<feature type="domain" description="C2H2-type" evidence="2">
    <location>
        <begin position="417"/>
        <end position="443"/>
    </location>
</feature>
<dbReference type="Gene3D" id="3.30.160.60">
    <property type="entry name" value="Classic Zinc Finger"/>
    <property type="match status" value="1"/>
</dbReference>
<dbReference type="EMBL" id="JAFEKC020000003">
    <property type="protein sequence ID" value="KAK0515856.1"/>
    <property type="molecule type" value="Genomic_DNA"/>
</dbReference>
<dbReference type="AlphaFoldDB" id="A0AA39R9C3"/>
<evidence type="ECO:0000259" key="2">
    <source>
        <dbReference type="SMART" id="SM00355"/>
    </source>
</evidence>
<feature type="region of interest" description="Disordered" evidence="1">
    <location>
        <begin position="245"/>
        <end position="266"/>
    </location>
</feature>
<dbReference type="Pfam" id="PF26176">
    <property type="entry name" value="zf_C2H2_17_2"/>
    <property type="match status" value="1"/>
</dbReference>
<sequence length="618" mass="67658">MASHKKRTSGTSTKRSNMPAASSTGDCHHGNTKAQIVAISRGQDSAMNAQGPVRKEQTARGQGSSIRDLPQRAGLDSASIRQWAEDTGLEMPDFGCFPQHCSTYADDTSLTTVAPAVPAAFPFSHSDTLTVPPQMYQPYGSEVDLFPSSTATAFARMDIGRDLPSGQGIDCSVSYQSEDLALGLSPQGHLHFDALSTAPELRFDSMEMQPSMTLGNPNDFDFPSEWNVPLMTGYAGANAMGTSNSVEWSSPTALTPSTSSLQSDSLDQQLGTPISAIMQEFSWAPAQAGPMANEMEMITSVGFEDTMHARYSNTYVDTQSTLRPKQGFQRTPLPMDIWAQDTAGQAFGLPPYPGLPVSRRSSEGENKNARDHPYYKAEPSKEDGLYHCPDPNKDGCTKAEKLKCNYDKHLDSHLKPYRCKSQGCAQAVFSSTACLLRHEREAHSMHGHGNKPHLCHFPDCERAAEDNGFPRRWNLFDHMKRVHDYDPSNKSNSPSPSSSSPPPPQDAPRKRRTPSPTQEGAKKRTRISSPQTTQASAVVSTVVQAQQQPVPQAWGTLSLEEMRSRLVAKVEARLRTMDLTNPSALEQHNKDLAKLQAIDTNLHKQLAAQLALTKESRL</sequence>
<proteinExistence type="predicted"/>
<dbReference type="InterPro" id="IPR051061">
    <property type="entry name" value="Zinc_finger_trans_reg"/>
</dbReference>
<feature type="compositionally biased region" description="Low complexity" evidence="1">
    <location>
        <begin position="249"/>
        <end position="266"/>
    </location>
</feature>
<evidence type="ECO:0000256" key="1">
    <source>
        <dbReference type="SAM" id="MobiDB-lite"/>
    </source>
</evidence>
<dbReference type="InterPro" id="IPR059009">
    <property type="entry name" value="Znf_C2H2_17_1st"/>
</dbReference>
<dbReference type="GO" id="GO:0005634">
    <property type="term" value="C:nucleus"/>
    <property type="evidence" value="ECO:0007669"/>
    <property type="project" value="TreeGrafter"/>
</dbReference>
<dbReference type="PANTHER" id="PTHR46179:SF24">
    <property type="entry name" value="C2H2-TYPE DOMAIN-CONTAINING PROTEIN"/>
    <property type="match status" value="1"/>
</dbReference>